<comment type="caution">
    <text evidence="2">The sequence shown here is derived from an EMBL/GenBank/DDBJ whole genome shotgun (WGS) entry which is preliminary data.</text>
</comment>
<dbReference type="SUPFAM" id="SSF48029">
    <property type="entry name" value="FliG"/>
    <property type="match status" value="1"/>
</dbReference>
<feature type="compositionally biased region" description="Basic and acidic residues" evidence="1">
    <location>
        <begin position="106"/>
        <end position="122"/>
    </location>
</feature>
<dbReference type="EMBL" id="JAUMJH010000090">
    <property type="protein sequence ID" value="MDO3659181.1"/>
    <property type="molecule type" value="Genomic_DNA"/>
</dbReference>
<evidence type="ECO:0000313" key="3">
    <source>
        <dbReference type="Proteomes" id="UP001168902"/>
    </source>
</evidence>
<dbReference type="RefSeq" id="WP_302897738.1">
    <property type="nucleotide sequence ID" value="NZ_JAUMJH010000090.1"/>
</dbReference>
<gene>
    <name evidence="2" type="ORF">Q3V53_18790</name>
</gene>
<accession>A0ABT8V4C8</accession>
<feature type="region of interest" description="Disordered" evidence="1">
    <location>
        <begin position="99"/>
        <end position="122"/>
    </location>
</feature>
<proteinExistence type="predicted"/>
<protein>
    <submittedName>
        <fullName evidence="2">Uncharacterized protein</fullName>
    </submittedName>
</protein>
<evidence type="ECO:0000313" key="2">
    <source>
        <dbReference type="EMBL" id="MDO3659181.1"/>
    </source>
</evidence>
<evidence type="ECO:0000256" key="1">
    <source>
        <dbReference type="SAM" id="MobiDB-lite"/>
    </source>
</evidence>
<reference evidence="2 3" key="1">
    <citation type="submission" date="2023-07" db="EMBL/GenBank/DDBJ databases">
        <title>A novel proteolytic Acinetobacter species.</title>
        <authorList>
            <person name="Nemec A."/>
            <person name="Radolfova-Krizova L."/>
        </authorList>
    </citation>
    <scope>NUCLEOTIDE SEQUENCE [LARGE SCALE GENOMIC DNA]</scope>
    <source>
        <strain evidence="2 3">NIPH 1865</strain>
    </source>
</reference>
<sequence>KKEDFSRALEESKKVFSIMRAEGGYLDGYDSPETTLKLCVALDTILESRSSYSEQTDALASDIRPMLHEAIHQMQQEQLPRLEDEKKSEIRAAQRELVEATQKPANKGEIECRPSPKNDFEM</sequence>
<feature type="non-terminal residue" evidence="2">
    <location>
        <position position="1"/>
    </location>
</feature>
<dbReference type="Proteomes" id="UP001168902">
    <property type="component" value="Unassembled WGS sequence"/>
</dbReference>
<organism evidence="2 3">
    <name type="scientific">Acinetobacter genomosp. 15BJ</name>
    <dbReference type="NCBI Taxonomy" id="106651"/>
    <lineage>
        <taxon>Bacteria</taxon>
        <taxon>Pseudomonadati</taxon>
        <taxon>Pseudomonadota</taxon>
        <taxon>Gammaproteobacteria</taxon>
        <taxon>Moraxellales</taxon>
        <taxon>Moraxellaceae</taxon>
        <taxon>Acinetobacter</taxon>
    </lineage>
</organism>
<dbReference type="InterPro" id="IPR011002">
    <property type="entry name" value="FliG_a-hlx"/>
</dbReference>
<name>A0ABT8V4C8_9GAMM</name>
<keyword evidence="3" id="KW-1185">Reference proteome</keyword>